<dbReference type="NCBIfam" id="TIGR00544">
    <property type="entry name" value="lgt"/>
    <property type="match status" value="1"/>
</dbReference>
<evidence type="ECO:0000313" key="8">
    <source>
        <dbReference type="EMBL" id="VEJ08967.1"/>
    </source>
</evidence>
<dbReference type="UniPathway" id="UPA00664"/>
<dbReference type="PROSITE" id="PS01311">
    <property type="entry name" value="LGT"/>
    <property type="match status" value="1"/>
</dbReference>
<dbReference type="OrthoDB" id="871140at2"/>
<keyword evidence="9" id="KW-1185">Reference proteome</keyword>
<evidence type="ECO:0000256" key="4">
    <source>
        <dbReference type="ARBA" id="ARBA00022692"/>
    </source>
</evidence>
<dbReference type="EMBL" id="LR134510">
    <property type="protein sequence ID" value="VEJ08967.1"/>
    <property type="molecule type" value="Genomic_DNA"/>
</dbReference>
<dbReference type="Pfam" id="PF01790">
    <property type="entry name" value="LGT"/>
    <property type="match status" value="1"/>
</dbReference>
<gene>
    <name evidence="7 8" type="primary">lgt</name>
    <name evidence="8" type="ORF">NCTC12871_00391</name>
</gene>
<evidence type="ECO:0000256" key="6">
    <source>
        <dbReference type="ARBA" id="ARBA00023136"/>
    </source>
</evidence>
<comment type="catalytic activity">
    <reaction evidence="7">
        <text>L-cysteinyl-[prolipoprotein] + a 1,2-diacyl-sn-glycero-3-phospho-(1'-sn-glycerol) = an S-1,2-diacyl-sn-glyceryl-L-cysteinyl-[prolipoprotein] + sn-glycerol 1-phosphate + H(+)</text>
        <dbReference type="Rhea" id="RHEA:56712"/>
        <dbReference type="Rhea" id="RHEA-COMP:14679"/>
        <dbReference type="Rhea" id="RHEA-COMP:14680"/>
        <dbReference type="ChEBI" id="CHEBI:15378"/>
        <dbReference type="ChEBI" id="CHEBI:29950"/>
        <dbReference type="ChEBI" id="CHEBI:57685"/>
        <dbReference type="ChEBI" id="CHEBI:64716"/>
        <dbReference type="ChEBI" id="CHEBI:140658"/>
        <dbReference type="EC" id="2.5.1.145"/>
    </reaction>
</comment>
<evidence type="ECO:0000256" key="7">
    <source>
        <dbReference type="HAMAP-Rule" id="MF_01147"/>
    </source>
</evidence>
<feature type="transmembrane region" description="Helical" evidence="7">
    <location>
        <begin position="241"/>
        <end position="260"/>
    </location>
</feature>
<evidence type="ECO:0000256" key="5">
    <source>
        <dbReference type="ARBA" id="ARBA00022989"/>
    </source>
</evidence>
<accession>A0A448TSF5</accession>
<feature type="transmembrane region" description="Helical" evidence="7">
    <location>
        <begin position="202"/>
        <end position="220"/>
    </location>
</feature>
<organism evidence="8 9">
    <name type="scientific">Actinobacillus delphinicola</name>
    <dbReference type="NCBI Taxonomy" id="51161"/>
    <lineage>
        <taxon>Bacteria</taxon>
        <taxon>Pseudomonadati</taxon>
        <taxon>Pseudomonadota</taxon>
        <taxon>Gammaproteobacteria</taxon>
        <taxon>Pasteurellales</taxon>
        <taxon>Pasteurellaceae</taxon>
        <taxon>Actinobacillus</taxon>
    </lineage>
</organism>
<comment type="pathway">
    <text evidence="7">Protein modification; lipoprotein biosynthesis (diacylglyceryl transfer).</text>
</comment>
<sequence length="282" mass="32477">MAHHFITYPHFNPVIFEFGPIGLRWYGLMYLIGFLFARWLAVSRAKRSNGVWTVDQVDNLLFNGFLGVFLGGRIGYVLFYQFEYFIHNPLYLFKVWDGGMSFHGGLIGVILAMWWTARRQNHGFWQTADFVAPLIPFGLGAGRIGNFINDELWGRVTDVPWAVLFPSGGYLPRHPSQLYEAFLEGVVLFCILNWFIKKPRPTGSVAGLFLFFYGIFRFFVEFFREPDPQLGLFFGHHVSMGQILSTPMIILGAFIIWYSYSHVGRVGLDPVYTKNKENQGEK</sequence>
<dbReference type="RefSeq" id="WP_126598495.1">
    <property type="nucleotide sequence ID" value="NZ_LR134510.1"/>
</dbReference>
<dbReference type="GO" id="GO:0005886">
    <property type="term" value="C:plasma membrane"/>
    <property type="evidence" value="ECO:0007669"/>
    <property type="project" value="UniProtKB-SubCell"/>
</dbReference>
<keyword evidence="2 7" id="KW-1003">Cell membrane</keyword>
<reference evidence="8 9" key="1">
    <citation type="submission" date="2018-12" db="EMBL/GenBank/DDBJ databases">
        <authorList>
            <consortium name="Pathogen Informatics"/>
        </authorList>
    </citation>
    <scope>NUCLEOTIDE SEQUENCE [LARGE SCALE GENOMIC DNA]</scope>
    <source>
        <strain evidence="8 9">NCTC12871</strain>
    </source>
</reference>
<evidence type="ECO:0000256" key="2">
    <source>
        <dbReference type="ARBA" id="ARBA00022475"/>
    </source>
</evidence>
<keyword evidence="6 7" id="KW-0472">Membrane</keyword>
<comment type="subcellular location">
    <subcellularLocation>
        <location evidence="7">Cell membrane</location>
        <topology evidence="7">Multi-pass membrane protein</topology>
    </subcellularLocation>
</comment>
<keyword evidence="8" id="KW-0449">Lipoprotein</keyword>
<dbReference type="PANTHER" id="PTHR30589">
    <property type="entry name" value="PROLIPOPROTEIN DIACYLGLYCERYL TRANSFERASE"/>
    <property type="match status" value="1"/>
</dbReference>
<evidence type="ECO:0000313" key="9">
    <source>
        <dbReference type="Proteomes" id="UP000279799"/>
    </source>
</evidence>
<feature type="transmembrane region" description="Helical" evidence="7">
    <location>
        <begin position="100"/>
        <end position="117"/>
    </location>
</feature>
<feature type="transmembrane region" description="Helical" evidence="7">
    <location>
        <begin position="23"/>
        <end position="40"/>
    </location>
</feature>
<dbReference type="GO" id="GO:0008961">
    <property type="term" value="F:phosphatidylglycerol-prolipoprotein diacylglyceryl transferase activity"/>
    <property type="evidence" value="ECO:0007669"/>
    <property type="project" value="UniProtKB-UniRule"/>
</dbReference>
<dbReference type="Proteomes" id="UP000279799">
    <property type="component" value="Chromosome"/>
</dbReference>
<comment type="similarity">
    <text evidence="1 7">Belongs to the Lgt family.</text>
</comment>
<comment type="function">
    <text evidence="7">Catalyzes the transfer of the diacylglyceryl group from phosphatidylglycerol to the sulfhydryl group of the N-terminal cysteine of a prolipoprotein, the first step in the formation of mature lipoproteins.</text>
</comment>
<dbReference type="AlphaFoldDB" id="A0A448TSF5"/>
<evidence type="ECO:0000256" key="1">
    <source>
        <dbReference type="ARBA" id="ARBA00007150"/>
    </source>
</evidence>
<feature type="transmembrane region" description="Helical" evidence="7">
    <location>
        <begin position="60"/>
        <end position="80"/>
    </location>
</feature>
<name>A0A448TSF5_9PAST</name>
<proteinExistence type="inferred from homology"/>
<protein>
    <recommendedName>
        <fullName evidence="7">Phosphatidylglycerol--prolipoprotein diacylglyceryl transferase</fullName>
        <ecNumber evidence="7">2.5.1.145</ecNumber>
    </recommendedName>
</protein>
<dbReference type="KEGG" id="adp:NCTC12871_00391"/>
<dbReference type="EC" id="2.5.1.145" evidence="7"/>
<keyword evidence="5 7" id="KW-1133">Transmembrane helix</keyword>
<dbReference type="HAMAP" id="MF_01147">
    <property type="entry name" value="Lgt"/>
    <property type="match status" value="1"/>
</dbReference>
<keyword evidence="4 7" id="KW-0812">Transmembrane</keyword>
<dbReference type="GO" id="GO:0042158">
    <property type="term" value="P:lipoprotein biosynthetic process"/>
    <property type="evidence" value="ECO:0007669"/>
    <property type="project" value="UniProtKB-UniRule"/>
</dbReference>
<dbReference type="PANTHER" id="PTHR30589:SF0">
    <property type="entry name" value="PHOSPHATIDYLGLYCEROL--PROLIPOPROTEIN DIACYLGLYCERYL TRANSFERASE"/>
    <property type="match status" value="1"/>
</dbReference>
<feature type="binding site" evidence="7">
    <location>
        <position position="143"/>
    </location>
    <ligand>
        <name>a 1,2-diacyl-sn-glycero-3-phospho-(1'-sn-glycerol)</name>
        <dbReference type="ChEBI" id="CHEBI:64716"/>
    </ligand>
</feature>
<evidence type="ECO:0000256" key="3">
    <source>
        <dbReference type="ARBA" id="ARBA00022679"/>
    </source>
</evidence>
<dbReference type="InterPro" id="IPR001640">
    <property type="entry name" value="Lgt"/>
</dbReference>
<keyword evidence="3 7" id="KW-0808">Transferase</keyword>
<keyword evidence="8" id="KW-0328">Glycosyltransferase</keyword>